<reference evidence="1" key="1">
    <citation type="submission" date="2021-02" db="EMBL/GenBank/DDBJ databases">
        <authorList>
            <person name="Nowell W R."/>
        </authorList>
    </citation>
    <scope>NUCLEOTIDE SEQUENCE</scope>
</reference>
<protein>
    <submittedName>
        <fullName evidence="1">Uncharacterized protein</fullName>
    </submittedName>
</protein>
<sequence length="118" mass="14442">MNVELLLNDILLDLFNYFGGIDLLHAFYDLNFRFNFLLYNESQMYRFNFCSMLKRDFHMIYQQRLSVITDRIIRLSLSEHEETSKQINLFDSYLLSFKERVDELINSFRSSFWTDEHQ</sequence>
<evidence type="ECO:0000313" key="2">
    <source>
        <dbReference type="Proteomes" id="UP000663823"/>
    </source>
</evidence>
<dbReference type="AlphaFoldDB" id="A0A820BWD5"/>
<organism evidence="1 2">
    <name type="scientific">Rotaria sordida</name>
    <dbReference type="NCBI Taxonomy" id="392033"/>
    <lineage>
        <taxon>Eukaryota</taxon>
        <taxon>Metazoa</taxon>
        <taxon>Spiralia</taxon>
        <taxon>Gnathifera</taxon>
        <taxon>Rotifera</taxon>
        <taxon>Eurotatoria</taxon>
        <taxon>Bdelloidea</taxon>
        <taxon>Philodinida</taxon>
        <taxon>Philodinidae</taxon>
        <taxon>Rotaria</taxon>
    </lineage>
</organism>
<comment type="caution">
    <text evidence="1">The sequence shown here is derived from an EMBL/GenBank/DDBJ whole genome shotgun (WGS) entry which is preliminary data.</text>
</comment>
<gene>
    <name evidence="1" type="ORF">OTI717_LOCUS38832</name>
</gene>
<evidence type="ECO:0000313" key="1">
    <source>
        <dbReference type="EMBL" id="CAF4207416.1"/>
    </source>
</evidence>
<dbReference type="Proteomes" id="UP000663823">
    <property type="component" value="Unassembled WGS sequence"/>
</dbReference>
<name>A0A820BWD5_9BILA</name>
<proteinExistence type="predicted"/>
<accession>A0A820BWD5</accession>
<dbReference type="EMBL" id="CAJOAX010022549">
    <property type="protein sequence ID" value="CAF4207416.1"/>
    <property type="molecule type" value="Genomic_DNA"/>
</dbReference>
<feature type="non-terminal residue" evidence="1">
    <location>
        <position position="1"/>
    </location>
</feature>